<keyword evidence="1" id="KW-1133">Transmembrane helix</keyword>
<dbReference type="Proteomes" id="UP000521676">
    <property type="component" value="Unassembled WGS sequence"/>
</dbReference>
<dbReference type="EMBL" id="CP128399">
    <property type="protein sequence ID" value="WJW66225.1"/>
    <property type="molecule type" value="Genomic_DNA"/>
</dbReference>
<dbReference type="AlphaFoldDB" id="A0A8T7LZD7"/>
<evidence type="ECO:0000313" key="4">
    <source>
        <dbReference type="Proteomes" id="UP000521676"/>
    </source>
</evidence>
<reference evidence="2 4" key="1">
    <citation type="submission" date="2020-06" db="EMBL/GenBank/DDBJ databases">
        <title>Anoxygenic phototrophic Chloroflexota member uses a Type I reaction center.</title>
        <authorList>
            <person name="Tsuji J.M."/>
            <person name="Shaw N.A."/>
            <person name="Nagashima S."/>
            <person name="Venkiteswaran J."/>
            <person name="Schiff S.L."/>
            <person name="Hanada S."/>
            <person name="Tank M."/>
            <person name="Neufeld J.D."/>
        </authorList>
    </citation>
    <scope>NUCLEOTIDE SEQUENCE [LARGE SCALE GENOMIC DNA]</scope>
    <source>
        <strain evidence="2">L227-S17</strain>
    </source>
</reference>
<keyword evidence="1" id="KW-0472">Membrane</keyword>
<proteinExistence type="predicted"/>
<evidence type="ECO:0000313" key="5">
    <source>
        <dbReference type="Proteomes" id="UP001431572"/>
    </source>
</evidence>
<feature type="transmembrane region" description="Helical" evidence="1">
    <location>
        <begin position="82"/>
        <end position="102"/>
    </location>
</feature>
<gene>
    <name evidence="2" type="ORF">HXX08_00485</name>
    <name evidence="3" type="ORF">OZ401_002016</name>
</gene>
<reference evidence="3" key="2">
    <citation type="journal article" date="2024" name="Nature">
        <title>Anoxygenic phototroph of the Chloroflexota uses a type I reaction centre.</title>
        <authorList>
            <person name="Tsuji J.M."/>
            <person name="Shaw N.A."/>
            <person name="Nagashima S."/>
            <person name="Venkiteswaran J.J."/>
            <person name="Schiff S.L."/>
            <person name="Watanabe T."/>
            <person name="Fukui M."/>
            <person name="Hanada S."/>
            <person name="Tank M."/>
            <person name="Neufeld J.D."/>
        </authorList>
    </citation>
    <scope>NUCLEOTIDE SEQUENCE</scope>
    <source>
        <strain evidence="3">L227-S17</strain>
    </source>
</reference>
<feature type="transmembrane region" description="Helical" evidence="1">
    <location>
        <begin position="48"/>
        <end position="70"/>
    </location>
</feature>
<organism evidence="2 4">
    <name type="scientific">Candidatus Chlorohelix allophototropha</name>
    <dbReference type="NCBI Taxonomy" id="3003348"/>
    <lineage>
        <taxon>Bacteria</taxon>
        <taxon>Bacillati</taxon>
        <taxon>Chloroflexota</taxon>
        <taxon>Chloroflexia</taxon>
        <taxon>Candidatus Chloroheliales</taxon>
        <taxon>Candidatus Chloroheliaceae</taxon>
        <taxon>Candidatus Chlorohelix</taxon>
    </lineage>
</organism>
<protein>
    <submittedName>
        <fullName evidence="2">Uncharacterized protein</fullName>
    </submittedName>
</protein>
<dbReference type="Proteomes" id="UP001431572">
    <property type="component" value="Chromosome 1"/>
</dbReference>
<evidence type="ECO:0000313" key="2">
    <source>
        <dbReference type="EMBL" id="NWJ44331.1"/>
    </source>
</evidence>
<evidence type="ECO:0000313" key="3">
    <source>
        <dbReference type="EMBL" id="WJW66225.1"/>
    </source>
</evidence>
<evidence type="ECO:0000256" key="1">
    <source>
        <dbReference type="SAM" id="Phobius"/>
    </source>
</evidence>
<keyword evidence="1" id="KW-0812">Transmembrane</keyword>
<dbReference type="EMBL" id="JACATZ010000001">
    <property type="protein sequence ID" value="NWJ44331.1"/>
    <property type="molecule type" value="Genomic_DNA"/>
</dbReference>
<keyword evidence="5" id="KW-1185">Reference proteome</keyword>
<feature type="transmembrane region" description="Helical" evidence="1">
    <location>
        <begin position="122"/>
        <end position="140"/>
    </location>
</feature>
<name>A0A8T7LZD7_9CHLR</name>
<accession>A0A8T7LZD7</accession>
<dbReference type="RefSeq" id="WP_341468107.1">
    <property type="nucleotide sequence ID" value="NZ_CP128399.1"/>
</dbReference>
<sequence>MKQSARFYLVLQWLSFLLLLAGFAGPWQYGPLGKTPDFGWQPVWALLLNFLGLNLFIIFSVANCFSYLELCYRQGKTVLREVLKWMGAFLFLIVAIPLLAWLPFNQTQRSTTPLFNETTYGWGMWVTLIGLVVQVGALRLRIIKEKKNH</sequence>